<keyword evidence="2" id="KW-0812">Transmembrane</keyword>
<gene>
    <name evidence="3" type="ORF">H9865_05430</name>
</gene>
<dbReference type="AlphaFoldDB" id="A0A9D2ADH7"/>
<feature type="transmembrane region" description="Helical" evidence="2">
    <location>
        <begin position="215"/>
        <end position="236"/>
    </location>
</feature>
<sequence>MFKIKQQLRRLYAVTAISSLQIAGASWVALLAARGFSLAEIGFAEGVFHLVSFLFEVPSGVIADVFGRKKSMVASQCMFVAASAAMLLSRSMGGVCLAMALSALGYNFASGSREALAYESLKACGREEAYQQFAVNDLTLWRVGSALATLCAGFALWLGPRAAYGVDLAFALLGLCPALLLQEPECSTPASGHPALRIREAVRESIVFILHSPKALRLMLCNAAVGAVATMLLYLLQARLPALGLPAGWLGPALFILSLSGTLGAQAARFAEGIGFRPLALLCAGGVFAGALLAAAPCLPVAFAGGFLAGMLDDLLDVRSDVVLNGMVPSAQRATLVSVSSLTFSLVMLAAAPLMGAVFGAL</sequence>
<comment type="subcellular location">
    <subcellularLocation>
        <location evidence="1">Cell membrane</location>
        <topology evidence="1">Multi-pass membrane protein</topology>
    </subcellularLocation>
</comment>
<name>A0A9D2ADH7_9FIRM</name>
<feature type="transmembrane region" description="Helical" evidence="2">
    <location>
        <begin position="140"/>
        <end position="158"/>
    </location>
</feature>
<evidence type="ECO:0000256" key="1">
    <source>
        <dbReference type="ARBA" id="ARBA00004651"/>
    </source>
</evidence>
<feature type="transmembrane region" description="Helical" evidence="2">
    <location>
        <begin position="46"/>
        <end position="66"/>
    </location>
</feature>
<dbReference type="Pfam" id="PF07690">
    <property type="entry name" value="MFS_1"/>
    <property type="match status" value="1"/>
</dbReference>
<dbReference type="InterPro" id="IPR053160">
    <property type="entry name" value="MFS_DHA3_Transporter"/>
</dbReference>
<keyword evidence="2" id="KW-0472">Membrane</keyword>
<proteinExistence type="predicted"/>
<accession>A0A9D2ADH7</accession>
<feature type="transmembrane region" description="Helical" evidence="2">
    <location>
        <begin position="78"/>
        <end position="104"/>
    </location>
</feature>
<reference evidence="3" key="2">
    <citation type="submission" date="2021-04" db="EMBL/GenBank/DDBJ databases">
        <authorList>
            <person name="Gilroy R."/>
        </authorList>
    </citation>
    <scope>NUCLEOTIDE SEQUENCE</scope>
    <source>
        <strain evidence="3">2239</strain>
    </source>
</reference>
<evidence type="ECO:0000313" key="3">
    <source>
        <dbReference type="EMBL" id="HIX05531.1"/>
    </source>
</evidence>
<organism evidence="3 4">
    <name type="scientific">Candidatus Allofournierella pullicola</name>
    <dbReference type="NCBI Taxonomy" id="2838596"/>
    <lineage>
        <taxon>Bacteria</taxon>
        <taxon>Bacillati</taxon>
        <taxon>Bacillota</taxon>
        <taxon>Clostridia</taxon>
        <taxon>Eubacteriales</taxon>
        <taxon>Oscillospiraceae</taxon>
        <taxon>Allofournierella</taxon>
    </lineage>
</organism>
<dbReference type="SUPFAM" id="SSF103473">
    <property type="entry name" value="MFS general substrate transporter"/>
    <property type="match status" value="1"/>
</dbReference>
<dbReference type="PANTHER" id="PTHR23530">
    <property type="entry name" value="TRANSPORT PROTEIN-RELATED"/>
    <property type="match status" value="1"/>
</dbReference>
<dbReference type="Gene3D" id="1.20.1250.20">
    <property type="entry name" value="MFS general substrate transporter like domains"/>
    <property type="match status" value="1"/>
</dbReference>
<feature type="transmembrane region" description="Helical" evidence="2">
    <location>
        <begin position="12"/>
        <end position="34"/>
    </location>
</feature>
<dbReference type="Proteomes" id="UP000824193">
    <property type="component" value="Unassembled WGS sequence"/>
</dbReference>
<dbReference type="GO" id="GO:0022857">
    <property type="term" value="F:transmembrane transporter activity"/>
    <property type="evidence" value="ECO:0007669"/>
    <property type="project" value="InterPro"/>
</dbReference>
<dbReference type="EMBL" id="DXFW01000014">
    <property type="protein sequence ID" value="HIX05531.1"/>
    <property type="molecule type" value="Genomic_DNA"/>
</dbReference>
<feature type="transmembrane region" description="Helical" evidence="2">
    <location>
        <begin position="332"/>
        <end position="359"/>
    </location>
</feature>
<comment type="caution">
    <text evidence="3">The sequence shown here is derived from an EMBL/GenBank/DDBJ whole genome shotgun (WGS) entry which is preliminary data.</text>
</comment>
<reference evidence="3" key="1">
    <citation type="journal article" date="2021" name="PeerJ">
        <title>Extensive microbial diversity within the chicken gut microbiome revealed by metagenomics and culture.</title>
        <authorList>
            <person name="Gilroy R."/>
            <person name="Ravi A."/>
            <person name="Getino M."/>
            <person name="Pursley I."/>
            <person name="Horton D.L."/>
            <person name="Alikhan N.F."/>
            <person name="Baker D."/>
            <person name="Gharbi K."/>
            <person name="Hall N."/>
            <person name="Watson M."/>
            <person name="Adriaenssens E.M."/>
            <person name="Foster-Nyarko E."/>
            <person name="Jarju S."/>
            <person name="Secka A."/>
            <person name="Antonio M."/>
            <person name="Oren A."/>
            <person name="Chaudhuri R.R."/>
            <person name="La Ragione R."/>
            <person name="Hildebrand F."/>
            <person name="Pallen M.J."/>
        </authorList>
    </citation>
    <scope>NUCLEOTIDE SEQUENCE</scope>
    <source>
        <strain evidence="3">2239</strain>
    </source>
</reference>
<evidence type="ECO:0000313" key="4">
    <source>
        <dbReference type="Proteomes" id="UP000824193"/>
    </source>
</evidence>
<feature type="transmembrane region" description="Helical" evidence="2">
    <location>
        <begin position="279"/>
        <end position="312"/>
    </location>
</feature>
<evidence type="ECO:0000256" key="2">
    <source>
        <dbReference type="SAM" id="Phobius"/>
    </source>
</evidence>
<dbReference type="InterPro" id="IPR011701">
    <property type="entry name" value="MFS"/>
</dbReference>
<dbReference type="GO" id="GO:0005886">
    <property type="term" value="C:plasma membrane"/>
    <property type="evidence" value="ECO:0007669"/>
    <property type="project" value="UniProtKB-SubCell"/>
</dbReference>
<dbReference type="InterPro" id="IPR036259">
    <property type="entry name" value="MFS_trans_sf"/>
</dbReference>
<protein>
    <submittedName>
        <fullName evidence="3">MFS transporter</fullName>
    </submittedName>
</protein>
<keyword evidence="2" id="KW-1133">Transmembrane helix</keyword>
<dbReference type="PANTHER" id="PTHR23530:SF1">
    <property type="entry name" value="PERMEASE, MAJOR FACILITATOR SUPERFAMILY-RELATED"/>
    <property type="match status" value="1"/>
</dbReference>
<feature type="transmembrane region" description="Helical" evidence="2">
    <location>
        <begin position="248"/>
        <end position="267"/>
    </location>
</feature>